<dbReference type="RefSeq" id="WP_256031128.1">
    <property type="nucleotide sequence ID" value="NZ_JAHLKM010000043.1"/>
</dbReference>
<evidence type="ECO:0000313" key="4">
    <source>
        <dbReference type="Proteomes" id="UP001139494"/>
    </source>
</evidence>
<dbReference type="GO" id="GO:0006310">
    <property type="term" value="P:DNA recombination"/>
    <property type="evidence" value="ECO:0007669"/>
    <property type="project" value="UniProtKB-KW"/>
</dbReference>
<proteinExistence type="predicted"/>
<dbReference type="Proteomes" id="UP001139494">
    <property type="component" value="Unassembled WGS sequence"/>
</dbReference>
<reference evidence="3" key="1">
    <citation type="journal article" date="2023" name="Front. Microbiol.">
        <title>Genomic-based phylogenetic and metabolic analyses of the genus Natronomonas, and description of Natronomonas aquatica sp. nov.</title>
        <authorList>
            <person name="Garcia-Roldan A."/>
            <person name="Duran-Viseras A."/>
            <person name="de la Haba R.R."/>
            <person name="Corral P."/>
            <person name="Sanchez-Porro C."/>
            <person name="Ventosa A."/>
        </authorList>
    </citation>
    <scope>NUCLEOTIDE SEQUENCE</scope>
    <source>
        <strain evidence="3">F2-12</strain>
    </source>
</reference>
<evidence type="ECO:0000256" key="1">
    <source>
        <dbReference type="ARBA" id="ARBA00023172"/>
    </source>
</evidence>
<keyword evidence="1" id="KW-0233">DNA recombination</keyword>
<dbReference type="EMBL" id="JAHLKM010000043">
    <property type="protein sequence ID" value="MCQ4334884.1"/>
    <property type="molecule type" value="Genomic_DNA"/>
</dbReference>
<keyword evidence="4" id="KW-1185">Reference proteome</keyword>
<dbReference type="PANTHER" id="PTHR30349">
    <property type="entry name" value="PHAGE INTEGRASE-RELATED"/>
    <property type="match status" value="1"/>
</dbReference>
<comment type="caution">
    <text evidence="3">The sequence shown here is derived from an EMBL/GenBank/DDBJ whole genome shotgun (WGS) entry which is preliminary data.</text>
</comment>
<name>A0A9R1CWI1_9EURY</name>
<gene>
    <name evidence="3" type="ORF">KM295_15620</name>
</gene>
<dbReference type="PANTHER" id="PTHR30349:SF81">
    <property type="entry name" value="TYROSINE RECOMBINASE XERC"/>
    <property type="match status" value="1"/>
</dbReference>
<dbReference type="GO" id="GO:0003677">
    <property type="term" value="F:DNA binding"/>
    <property type="evidence" value="ECO:0007669"/>
    <property type="project" value="InterPro"/>
</dbReference>
<dbReference type="Gene3D" id="1.10.443.10">
    <property type="entry name" value="Intergrase catalytic core"/>
    <property type="match status" value="1"/>
</dbReference>
<evidence type="ECO:0000313" key="3">
    <source>
        <dbReference type="EMBL" id="MCQ4334884.1"/>
    </source>
</evidence>
<feature type="domain" description="Tyr recombinase" evidence="2">
    <location>
        <begin position="10"/>
        <end position="206"/>
    </location>
</feature>
<dbReference type="InterPro" id="IPR011010">
    <property type="entry name" value="DNA_brk_join_enz"/>
</dbReference>
<dbReference type="GO" id="GO:0015074">
    <property type="term" value="P:DNA integration"/>
    <property type="evidence" value="ECO:0007669"/>
    <property type="project" value="InterPro"/>
</dbReference>
<dbReference type="Pfam" id="PF00589">
    <property type="entry name" value="Phage_integrase"/>
    <property type="match status" value="1"/>
</dbReference>
<organism evidence="3 4">
    <name type="scientific">Natronomonas aquatica</name>
    <dbReference type="NCBI Taxonomy" id="2841590"/>
    <lineage>
        <taxon>Archaea</taxon>
        <taxon>Methanobacteriati</taxon>
        <taxon>Methanobacteriota</taxon>
        <taxon>Stenosarchaea group</taxon>
        <taxon>Halobacteria</taxon>
        <taxon>Halobacteriales</taxon>
        <taxon>Natronomonadaceae</taxon>
        <taxon>Natronomonas</taxon>
    </lineage>
</organism>
<dbReference type="SUPFAM" id="SSF56349">
    <property type="entry name" value="DNA breaking-rejoining enzymes"/>
    <property type="match status" value="1"/>
</dbReference>
<protein>
    <submittedName>
        <fullName evidence="3">Tyrosine-type recombinase/integrase</fullName>
    </submittedName>
</protein>
<dbReference type="InterPro" id="IPR002104">
    <property type="entry name" value="Integrase_catalytic"/>
</dbReference>
<dbReference type="AlphaFoldDB" id="A0A9R1CWI1"/>
<dbReference type="InterPro" id="IPR050090">
    <property type="entry name" value="Tyrosine_recombinase_XerCD"/>
</dbReference>
<dbReference type="InterPro" id="IPR013762">
    <property type="entry name" value="Integrase-like_cat_sf"/>
</dbReference>
<sequence>MAAETDSNIRAKVWLEPDQVEALRNACYDNEFASYLQQRNDAIIALLYDAGLRVGELVQVDVEMLREGRAELYLPAHIQKDYPNDNSPTAVTIELGSDTSRTLNSYLASRWKDTEALFPSRKADRITEQGVRYMLHGVAEAADVQPWKVDGSRGDAGDVTPHALRHSVAYRMLHEEEGNTLYDVRNRLRHRSLQTTERVYDHFQKV</sequence>
<dbReference type="PROSITE" id="PS51898">
    <property type="entry name" value="TYR_RECOMBINASE"/>
    <property type="match status" value="1"/>
</dbReference>
<evidence type="ECO:0000259" key="2">
    <source>
        <dbReference type="PROSITE" id="PS51898"/>
    </source>
</evidence>
<accession>A0A9R1CWI1</accession>